<dbReference type="AlphaFoldDB" id="A0A0D2I0W6"/>
<gene>
    <name evidence="1" type="ORF">Z519_09120</name>
</gene>
<dbReference type="RefSeq" id="XP_016617143.1">
    <property type="nucleotide sequence ID" value="XM_016766845.1"/>
</dbReference>
<reference evidence="1" key="1">
    <citation type="submission" date="2015-01" db="EMBL/GenBank/DDBJ databases">
        <title>The Genome Sequence of Cladophialophora bantiana CBS 173.52.</title>
        <authorList>
            <consortium name="The Broad Institute Genomics Platform"/>
            <person name="Cuomo C."/>
            <person name="de Hoog S."/>
            <person name="Gorbushina A."/>
            <person name="Stielow B."/>
            <person name="Teixiera M."/>
            <person name="Abouelleil A."/>
            <person name="Chapman S.B."/>
            <person name="Priest M."/>
            <person name="Young S.K."/>
            <person name="Wortman J."/>
            <person name="Nusbaum C."/>
            <person name="Birren B."/>
        </authorList>
    </citation>
    <scope>NUCLEOTIDE SEQUENCE [LARGE SCALE GENOMIC DNA]</scope>
    <source>
        <strain evidence="1">CBS 173.52</strain>
    </source>
</reference>
<dbReference type="HOGENOM" id="CLU_2222975_0_0_1"/>
<evidence type="ECO:0000313" key="1">
    <source>
        <dbReference type="EMBL" id="KIW90474.1"/>
    </source>
</evidence>
<accession>A0A0D2I0W6</accession>
<dbReference type="GeneID" id="27702048"/>
<keyword evidence="2" id="KW-1185">Reference proteome</keyword>
<name>A0A0D2I0W6_CLAB1</name>
<protein>
    <submittedName>
        <fullName evidence="1">Uncharacterized protein</fullName>
    </submittedName>
</protein>
<dbReference type="EMBL" id="KN846993">
    <property type="protein sequence ID" value="KIW90474.1"/>
    <property type="molecule type" value="Genomic_DNA"/>
</dbReference>
<dbReference type="Proteomes" id="UP000053789">
    <property type="component" value="Unassembled WGS sequence"/>
</dbReference>
<proteinExistence type="predicted"/>
<evidence type="ECO:0000313" key="2">
    <source>
        <dbReference type="Proteomes" id="UP000053789"/>
    </source>
</evidence>
<dbReference type="OrthoDB" id="4127210at2759"/>
<sequence>MAVNQNYGPGAKKYLKTRAVTALPLLMLGLLADKVFSNILSQAPLQGNITQPLKSGQIEFGAQAWSLPTNSKPFNFLVTLFSLLVLNINPLQRIQTTSFLIDLAPL</sequence>
<organism evidence="1 2">
    <name type="scientific">Cladophialophora bantiana (strain ATCC 10958 / CBS 173.52 / CDC B-1940 / NIH 8579)</name>
    <name type="common">Xylohypha bantiana</name>
    <dbReference type="NCBI Taxonomy" id="1442370"/>
    <lineage>
        <taxon>Eukaryota</taxon>
        <taxon>Fungi</taxon>
        <taxon>Dikarya</taxon>
        <taxon>Ascomycota</taxon>
        <taxon>Pezizomycotina</taxon>
        <taxon>Eurotiomycetes</taxon>
        <taxon>Chaetothyriomycetidae</taxon>
        <taxon>Chaetothyriales</taxon>
        <taxon>Herpotrichiellaceae</taxon>
        <taxon>Cladophialophora</taxon>
    </lineage>
</organism>
<dbReference type="VEuPathDB" id="FungiDB:Z519_09120"/>